<dbReference type="InterPro" id="IPR002889">
    <property type="entry name" value="WSC_carb-bd"/>
</dbReference>
<proteinExistence type="predicted"/>
<name>G9MSR6_HYPVG</name>
<dbReference type="Gene3D" id="2.60.120.200">
    <property type="match status" value="1"/>
</dbReference>
<accession>G9MSR6</accession>
<feature type="domain" description="GH16" evidence="3">
    <location>
        <begin position="1"/>
        <end position="284"/>
    </location>
</feature>
<dbReference type="SMART" id="SM00321">
    <property type="entry name" value="WSC"/>
    <property type="match status" value="1"/>
</dbReference>
<dbReference type="PROSITE" id="PS51212">
    <property type="entry name" value="WSC"/>
    <property type="match status" value="1"/>
</dbReference>
<feature type="compositionally biased region" description="Basic and acidic residues" evidence="1">
    <location>
        <begin position="692"/>
        <end position="701"/>
    </location>
</feature>
<evidence type="ECO:0000313" key="4">
    <source>
        <dbReference type="EMBL" id="EHK23195.1"/>
    </source>
</evidence>
<reference evidence="4 5" key="1">
    <citation type="journal article" date="2011" name="Genome Biol.">
        <title>Comparative genome sequence analysis underscores mycoparasitism as the ancestral life style of Trichoderma.</title>
        <authorList>
            <person name="Kubicek C.P."/>
            <person name="Herrera-Estrella A."/>
            <person name="Seidl-Seiboth V."/>
            <person name="Martinez D.A."/>
            <person name="Druzhinina I.S."/>
            <person name="Thon M."/>
            <person name="Zeilinger S."/>
            <person name="Casas-Flores S."/>
            <person name="Horwitz B.A."/>
            <person name="Mukherjee P.K."/>
            <person name="Mukherjee M."/>
            <person name="Kredics L."/>
            <person name="Alcaraz L.D."/>
            <person name="Aerts A."/>
            <person name="Antal Z."/>
            <person name="Atanasova L."/>
            <person name="Cervantes-Badillo M.G."/>
            <person name="Challacombe J."/>
            <person name="Chertkov O."/>
            <person name="McCluskey K."/>
            <person name="Coulpier F."/>
            <person name="Deshpande N."/>
            <person name="von Doehren H."/>
            <person name="Ebbole D.J."/>
            <person name="Esquivel-Naranjo E.U."/>
            <person name="Fekete E."/>
            <person name="Flipphi M."/>
            <person name="Glaser F."/>
            <person name="Gomez-Rodriguez E.Y."/>
            <person name="Gruber S."/>
            <person name="Han C."/>
            <person name="Henrissat B."/>
            <person name="Hermosa R."/>
            <person name="Hernandez-Onate M."/>
            <person name="Karaffa L."/>
            <person name="Kosti I."/>
            <person name="Le Crom S."/>
            <person name="Lindquist E."/>
            <person name="Lucas S."/>
            <person name="Luebeck M."/>
            <person name="Luebeck P.S."/>
            <person name="Margeot A."/>
            <person name="Metz B."/>
            <person name="Misra M."/>
            <person name="Nevalainen H."/>
            <person name="Omann M."/>
            <person name="Packer N."/>
            <person name="Perrone G."/>
            <person name="Uresti-Rivera E.E."/>
            <person name="Salamov A."/>
            <person name="Schmoll M."/>
            <person name="Seiboth B."/>
            <person name="Shapiro H."/>
            <person name="Sukno S."/>
            <person name="Tamayo-Ramos J.A."/>
            <person name="Tisch D."/>
            <person name="Wiest A."/>
            <person name="Wilkinson H.H."/>
            <person name="Zhang M."/>
            <person name="Coutinho P.M."/>
            <person name="Kenerley C.M."/>
            <person name="Monte E."/>
            <person name="Baker S.E."/>
            <person name="Grigoriev I.V."/>
        </authorList>
    </citation>
    <scope>NUCLEOTIDE SEQUENCE [LARGE SCALE GENOMIC DNA]</scope>
    <source>
        <strain evidence="5">Gv29-8 / FGSC 10586</strain>
    </source>
</reference>
<dbReference type="PANTHER" id="PTHR10963">
    <property type="entry name" value="GLYCOSYL HYDROLASE-RELATED"/>
    <property type="match status" value="1"/>
</dbReference>
<protein>
    <submittedName>
        <fullName evidence="4">Glycoside hydrolase family 16 protein</fullName>
    </submittedName>
</protein>
<dbReference type="CDD" id="cd02181">
    <property type="entry name" value="GH16_fungal_Lam16A_glucanase"/>
    <property type="match status" value="1"/>
</dbReference>
<dbReference type="InParanoid" id="G9MSR6"/>
<dbReference type="InterPro" id="IPR050546">
    <property type="entry name" value="Glycosyl_Hydrlase_16"/>
</dbReference>
<evidence type="ECO:0000259" key="2">
    <source>
        <dbReference type="PROSITE" id="PS51212"/>
    </source>
</evidence>
<feature type="domain" description="WSC" evidence="2">
    <location>
        <begin position="396"/>
        <end position="486"/>
    </location>
</feature>
<feature type="compositionally biased region" description="Pro residues" evidence="1">
    <location>
        <begin position="674"/>
        <end position="689"/>
    </location>
</feature>
<dbReference type="PROSITE" id="PS51762">
    <property type="entry name" value="GH16_2"/>
    <property type="match status" value="1"/>
</dbReference>
<keyword evidence="4" id="KW-0378">Hydrolase</keyword>
<dbReference type="SUPFAM" id="SSF49899">
    <property type="entry name" value="Concanavalin A-like lectins/glucanases"/>
    <property type="match status" value="1"/>
</dbReference>
<evidence type="ECO:0000313" key="5">
    <source>
        <dbReference type="Proteomes" id="UP000007115"/>
    </source>
</evidence>
<dbReference type="Pfam" id="PF01822">
    <property type="entry name" value="WSC"/>
    <property type="match status" value="1"/>
</dbReference>
<dbReference type="GeneID" id="25796144"/>
<dbReference type="Proteomes" id="UP000007115">
    <property type="component" value="Unassembled WGS sequence"/>
</dbReference>
<dbReference type="OMA" id="TTNNAGC"/>
<feature type="compositionally biased region" description="Basic and acidic residues" evidence="1">
    <location>
        <begin position="709"/>
        <end position="730"/>
    </location>
</feature>
<dbReference type="OrthoDB" id="192832at2759"/>
<feature type="region of interest" description="Disordered" evidence="1">
    <location>
        <begin position="550"/>
        <end position="591"/>
    </location>
</feature>
<organism evidence="4 5">
    <name type="scientific">Hypocrea virens (strain Gv29-8 / FGSC 10586)</name>
    <name type="common">Gliocladium virens</name>
    <name type="synonym">Trichoderma virens</name>
    <dbReference type="NCBI Taxonomy" id="413071"/>
    <lineage>
        <taxon>Eukaryota</taxon>
        <taxon>Fungi</taxon>
        <taxon>Dikarya</taxon>
        <taxon>Ascomycota</taxon>
        <taxon>Pezizomycotina</taxon>
        <taxon>Sordariomycetes</taxon>
        <taxon>Hypocreomycetidae</taxon>
        <taxon>Hypocreales</taxon>
        <taxon>Hypocreaceae</taxon>
        <taxon>Trichoderma</taxon>
    </lineage>
</organism>
<evidence type="ECO:0000256" key="1">
    <source>
        <dbReference type="SAM" id="MobiDB-lite"/>
    </source>
</evidence>
<dbReference type="RefSeq" id="XP_013957389.1">
    <property type="nucleotide sequence ID" value="XM_014101914.1"/>
</dbReference>
<dbReference type="InterPro" id="IPR000757">
    <property type="entry name" value="Beta-glucanase-like"/>
</dbReference>
<dbReference type="VEuPathDB" id="FungiDB:TRIVIDRAFT_60900"/>
<evidence type="ECO:0000259" key="3">
    <source>
        <dbReference type="PROSITE" id="PS51762"/>
    </source>
</evidence>
<dbReference type="PANTHER" id="PTHR10963:SF24">
    <property type="entry name" value="GLYCOSIDASE C21B10.07-RELATED"/>
    <property type="match status" value="1"/>
</dbReference>
<dbReference type="Pfam" id="PF26113">
    <property type="entry name" value="GH16_XgeA"/>
    <property type="match status" value="1"/>
</dbReference>
<dbReference type="GO" id="GO:0004553">
    <property type="term" value="F:hydrolase activity, hydrolyzing O-glycosyl compounds"/>
    <property type="evidence" value="ECO:0007669"/>
    <property type="project" value="InterPro"/>
</dbReference>
<dbReference type="EMBL" id="ABDF02000006">
    <property type="protein sequence ID" value="EHK23195.1"/>
    <property type="molecule type" value="Genomic_DNA"/>
</dbReference>
<feature type="region of interest" description="Disordered" evidence="1">
    <location>
        <begin position="322"/>
        <end position="342"/>
    </location>
</feature>
<keyword evidence="5" id="KW-1185">Reference proteome</keyword>
<dbReference type="InterPro" id="IPR013320">
    <property type="entry name" value="ConA-like_dom_sf"/>
</dbReference>
<dbReference type="STRING" id="413071.G9MSR6"/>
<feature type="region of interest" description="Disordered" evidence="1">
    <location>
        <begin position="674"/>
        <end position="735"/>
    </location>
</feature>
<dbReference type="eggNOG" id="ENOG502QUM3">
    <property type="taxonomic scope" value="Eukaryota"/>
</dbReference>
<dbReference type="HOGENOM" id="CLU_015157_0_0_1"/>
<dbReference type="AlphaFoldDB" id="G9MSR6"/>
<comment type="caution">
    <text evidence="4">The sequence shown here is derived from an EMBL/GenBank/DDBJ whole genome shotgun (WGS) entry which is preliminary data.</text>
</comment>
<gene>
    <name evidence="4" type="ORF">TRIVIDRAFT_60900</name>
</gene>
<sequence>MAYVLSTSYSGESLLSSFNWFDGVDPSHGFVSYQSRQDAESMGLYHIDERTGVVRLGVDSTNSYSVTDRGRPSIRIESKETYDHGLFIADFLHMPPSECGLWPAFWTYGDNWPFDGEIDIIEGVNTAHTNIISAHTSDGCTQGNDINGLFSGEQLSRQCAVGTDNIGCGFNPSSEDVSSYGDGFNAAHGGVYAMEWDPVHIRIWHFPRGLIPRDIEKKEPDPDTWGQPIAIFGGSECGVDKYFKHMRLVLNIPLGVEKRENWTLTRIHQNFCGDYGDAVWGKTDQCNDFAPTCDEYVAKNPEAFANAYWDVQYIDAYEFRPHIRKPRPSNPSRPGFDDSGRTTTITQTTHWTEYVTVHATGHASYVPHFGDVPAATTYAIEPVATKAPVNPVKIDHYSYLGCFYSNTGFQTFHEVADNKELTLERCVELCNNKTYVGVFDSHCFCADNLDDETRATEKEGLCNKECPGNKLEFCGGIITPQDIDWPSGKFVSETLPLHALTVYGRVEEEKVEAPPAMAPGSNWTGVKPEKEFSKTVAEVVEVTVFPISEEEYRGKGENDGDRHDDDKSEGDWKGGDQKDEKHDQDKDDGHDWHNHGDWHDWFNHGADGHGADHNEGGMKDAFWIPSAGEEKGKPAEPAISEIVVPVTKTVVECPESITTKEAIVIPTWLPPVEPKPWTPSDPVPPPPTPLLRHGDGDDHSHPPPPPPHDGGDYHPHDPPHPPPSHDDNHNNTHPLPPPVVLVAAASTVYGGMEKYLAILGLSILVLFMRVF</sequence>
<dbReference type="GO" id="GO:0009251">
    <property type="term" value="P:glucan catabolic process"/>
    <property type="evidence" value="ECO:0007669"/>
    <property type="project" value="TreeGrafter"/>
</dbReference>